<gene>
    <name evidence="1" type="ORF">NPIL_436731</name>
</gene>
<dbReference type="InterPro" id="IPR052560">
    <property type="entry name" value="RdDP_mobile_element"/>
</dbReference>
<sequence>MNTDKLFTEGFSMEELQRPIVDLEERKFPGGDNIFSEFLKCLGQMSREKLLKIYNQFCNQNLNLPNEWAKATVVPILKTGKPRECSCQFEPANFRRNKEKGIEYIY</sequence>
<protein>
    <recommendedName>
        <fullName evidence="3">Reverse transcriptase</fullName>
    </recommendedName>
</protein>
<evidence type="ECO:0000313" key="2">
    <source>
        <dbReference type="Proteomes" id="UP000887013"/>
    </source>
</evidence>
<proteinExistence type="predicted"/>
<dbReference type="EMBL" id="BMAW01007850">
    <property type="protein sequence ID" value="GFT05729.1"/>
    <property type="molecule type" value="Genomic_DNA"/>
</dbReference>
<keyword evidence="2" id="KW-1185">Reference proteome</keyword>
<dbReference type="PANTHER" id="PTHR36688">
    <property type="entry name" value="ENDO/EXONUCLEASE/PHOSPHATASE DOMAIN-CONTAINING PROTEIN"/>
    <property type="match status" value="1"/>
</dbReference>
<accession>A0A8X6NCH5</accession>
<reference evidence="1" key="1">
    <citation type="submission" date="2020-08" db="EMBL/GenBank/DDBJ databases">
        <title>Multicomponent nature underlies the extraordinary mechanical properties of spider dragline silk.</title>
        <authorList>
            <person name="Kono N."/>
            <person name="Nakamura H."/>
            <person name="Mori M."/>
            <person name="Yoshida Y."/>
            <person name="Ohtoshi R."/>
            <person name="Malay A.D."/>
            <person name="Moran D.A.P."/>
            <person name="Tomita M."/>
            <person name="Numata K."/>
            <person name="Arakawa K."/>
        </authorList>
    </citation>
    <scope>NUCLEOTIDE SEQUENCE</scope>
</reference>
<dbReference type="AlphaFoldDB" id="A0A8X6NCH5"/>
<evidence type="ECO:0008006" key="3">
    <source>
        <dbReference type="Google" id="ProtNLM"/>
    </source>
</evidence>
<name>A0A8X6NCH5_NEPPI</name>
<comment type="caution">
    <text evidence="1">The sequence shown here is derived from an EMBL/GenBank/DDBJ whole genome shotgun (WGS) entry which is preliminary data.</text>
</comment>
<organism evidence="1 2">
    <name type="scientific">Nephila pilipes</name>
    <name type="common">Giant wood spider</name>
    <name type="synonym">Nephila maculata</name>
    <dbReference type="NCBI Taxonomy" id="299642"/>
    <lineage>
        <taxon>Eukaryota</taxon>
        <taxon>Metazoa</taxon>
        <taxon>Ecdysozoa</taxon>
        <taxon>Arthropoda</taxon>
        <taxon>Chelicerata</taxon>
        <taxon>Arachnida</taxon>
        <taxon>Araneae</taxon>
        <taxon>Araneomorphae</taxon>
        <taxon>Entelegynae</taxon>
        <taxon>Araneoidea</taxon>
        <taxon>Nephilidae</taxon>
        <taxon>Nephila</taxon>
    </lineage>
</organism>
<dbReference type="Proteomes" id="UP000887013">
    <property type="component" value="Unassembled WGS sequence"/>
</dbReference>
<dbReference type="OrthoDB" id="409048at2759"/>
<dbReference type="PANTHER" id="PTHR36688:SF1">
    <property type="entry name" value="ENDONUCLEASE_EXONUCLEASE_PHOSPHATASE DOMAIN-CONTAINING PROTEIN"/>
    <property type="match status" value="1"/>
</dbReference>
<evidence type="ECO:0000313" key="1">
    <source>
        <dbReference type="EMBL" id="GFT05729.1"/>
    </source>
</evidence>